<keyword evidence="3" id="KW-1185">Reference proteome</keyword>
<sequence length="69" mass="7657">MPAALAEQRDGEFNRHSEGTWSVAPPEARHPAFINFIDARSSKLRGLKGSPSGRVMGYRFAEVAWLEKA</sequence>
<feature type="compositionally biased region" description="Basic and acidic residues" evidence="1">
    <location>
        <begin position="7"/>
        <end position="18"/>
    </location>
</feature>
<gene>
    <name evidence="2" type="ORF">GCT13_28360</name>
</gene>
<proteinExistence type="predicted"/>
<reference evidence="2 3" key="1">
    <citation type="submission" date="2019-10" db="EMBL/GenBank/DDBJ databases">
        <title>Paraburkholderia sp. isolated from nodules of Mimosa pudica from Brazilian Atlantic Forest soils.</title>
        <authorList>
            <person name="Paulitsch F."/>
            <person name="Hungria M."/>
            <person name="Dall'Agnol R."/>
        </authorList>
    </citation>
    <scope>NUCLEOTIDE SEQUENCE [LARGE SCALE GENOMIC DNA]</scope>
    <source>
        <strain evidence="2 3">CNPSo 3157</strain>
    </source>
</reference>
<dbReference type="Proteomes" id="UP000484381">
    <property type="component" value="Unassembled WGS sequence"/>
</dbReference>
<protein>
    <submittedName>
        <fullName evidence="2">Uncharacterized protein</fullName>
    </submittedName>
</protein>
<comment type="caution">
    <text evidence="2">The sequence shown here is derived from an EMBL/GenBank/DDBJ whole genome shotgun (WGS) entry which is preliminary data.</text>
</comment>
<accession>A0A7X1TIP5</accession>
<evidence type="ECO:0000313" key="3">
    <source>
        <dbReference type="Proteomes" id="UP000484381"/>
    </source>
</evidence>
<dbReference type="EMBL" id="WHNP01000032">
    <property type="protein sequence ID" value="MPW20685.1"/>
    <property type="molecule type" value="Genomic_DNA"/>
</dbReference>
<name>A0A7X1TIP5_9BURK</name>
<feature type="region of interest" description="Disordered" evidence="1">
    <location>
        <begin position="1"/>
        <end position="24"/>
    </location>
</feature>
<evidence type="ECO:0000256" key="1">
    <source>
        <dbReference type="SAM" id="MobiDB-lite"/>
    </source>
</evidence>
<evidence type="ECO:0000313" key="2">
    <source>
        <dbReference type="EMBL" id="MPW20685.1"/>
    </source>
</evidence>
<dbReference type="AlphaFoldDB" id="A0A7X1TIP5"/>
<organism evidence="2 3">
    <name type="scientific">Paraburkholderia franconis</name>
    <dbReference type="NCBI Taxonomy" id="2654983"/>
    <lineage>
        <taxon>Bacteria</taxon>
        <taxon>Pseudomonadati</taxon>
        <taxon>Pseudomonadota</taxon>
        <taxon>Betaproteobacteria</taxon>
        <taxon>Burkholderiales</taxon>
        <taxon>Burkholderiaceae</taxon>
        <taxon>Paraburkholderia</taxon>
    </lineage>
</organism>
<dbReference type="RefSeq" id="WP_152763714.1">
    <property type="nucleotide sequence ID" value="NZ_WHNP01000032.1"/>
</dbReference>